<evidence type="ECO:0000259" key="1">
    <source>
        <dbReference type="Pfam" id="PF17517"/>
    </source>
</evidence>
<dbReference type="PANTHER" id="PTHR46534:SF1">
    <property type="entry name" value="IGGFC-BINDING PROTEIN N-TERMINAL DOMAIN-CONTAINING PROTEIN"/>
    <property type="match status" value="1"/>
</dbReference>
<accession>A0AA89C9E7</accession>
<name>A0AA89C9E7_PINIB</name>
<feature type="domain" description="IgGFc-binding protein N-terminal" evidence="1">
    <location>
        <begin position="76"/>
        <end position="368"/>
    </location>
</feature>
<reference evidence="2" key="1">
    <citation type="submission" date="2019-08" db="EMBL/GenBank/DDBJ databases">
        <title>The improved chromosome-level genome for the pearl oyster Pinctada fucata martensii using PacBio sequencing and Hi-C.</title>
        <authorList>
            <person name="Zheng Z."/>
        </authorList>
    </citation>
    <scope>NUCLEOTIDE SEQUENCE</scope>
    <source>
        <strain evidence="2">ZZ-2019</strain>
        <tissue evidence="2">Adductor muscle</tissue>
    </source>
</reference>
<organism evidence="2 3">
    <name type="scientific">Pinctada imbricata</name>
    <name type="common">Atlantic pearl-oyster</name>
    <name type="synonym">Pinctada martensii</name>
    <dbReference type="NCBI Taxonomy" id="66713"/>
    <lineage>
        <taxon>Eukaryota</taxon>
        <taxon>Metazoa</taxon>
        <taxon>Spiralia</taxon>
        <taxon>Lophotrochozoa</taxon>
        <taxon>Mollusca</taxon>
        <taxon>Bivalvia</taxon>
        <taxon>Autobranchia</taxon>
        <taxon>Pteriomorphia</taxon>
        <taxon>Pterioida</taxon>
        <taxon>Pterioidea</taxon>
        <taxon>Pteriidae</taxon>
        <taxon>Pinctada</taxon>
    </lineage>
</organism>
<dbReference type="AlphaFoldDB" id="A0AA89C9E7"/>
<protein>
    <recommendedName>
        <fullName evidence="1">IgGFc-binding protein N-terminal domain-containing protein</fullName>
    </recommendedName>
</protein>
<evidence type="ECO:0000313" key="3">
    <source>
        <dbReference type="Proteomes" id="UP001186944"/>
    </source>
</evidence>
<dbReference type="EMBL" id="VSWD01000003">
    <property type="protein sequence ID" value="KAK3106655.1"/>
    <property type="molecule type" value="Genomic_DNA"/>
</dbReference>
<dbReference type="Pfam" id="PF17517">
    <property type="entry name" value="IgGFc_binding"/>
    <property type="match status" value="1"/>
</dbReference>
<evidence type="ECO:0000313" key="2">
    <source>
        <dbReference type="EMBL" id="KAK3106655.1"/>
    </source>
</evidence>
<dbReference type="InterPro" id="IPR035234">
    <property type="entry name" value="IgGFc-bd_N"/>
</dbReference>
<comment type="caution">
    <text evidence="2">The sequence shown here is derived from an EMBL/GenBank/DDBJ whole genome shotgun (WGS) entry which is preliminary data.</text>
</comment>
<dbReference type="PANTHER" id="PTHR46534">
    <property type="entry name" value="IGGFC_BINDING DOMAIN-CONTAINING PROTEIN"/>
    <property type="match status" value="1"/>
</dbReference>
<dbReference type="Proteomes" id="UP001186944">
    <property type="component" value="Unassembled WGS sequence"/>
</dbReference>
<gene>
    <name evidence="2" type="ORF">FSP39_024626</name>
</gene>
<keyword evidence="3" id="KW-1185">Reference proteome</keyword>
<proteinExistence type="predicted"/>
<sequence>MCSALTSDVNVTISFHKDSQDNPIRSVLSPTRSESIPIPLELRVQGSNLTREGIFILATKPITVMGLSSGIYTAASFLALPIDALGVEYYVVTWERDMSSIEFLIIGVYNNTDVQLTLPTSISLNGYFAERGNPFTETINRLDTLQIQAMEDLSGTRIEANKKIAVISGNAKAVVSPTPRNYSDHAIEMLPSVDKWGKHFIVTSTPLRRLHDYMKLVSEFHNTNVSMNCGSIKSFTLEEANKIHNEALYSGSSCEIISDQPILVVLFTNNQINQSDKSDPSMVLIPPVEQWGNAFTFSVDAIFENYLILIVRDKDRYELLLNGTTVNFHSFKQIQGTDFYSGFQRISKGVHSLTHQSGNASFSALLYGKKNQVAYYVPVGMNLNSLYQVSINQWSKQSTLEYI</sequence>